<protein>
    <submittedName>
        <fullName evidence="1">Uncharacterized protein</fullName>
    </submittedName>
</protein>
<reference evidence="1 2" key="1">
    <citation type="submission" date="2016-10" db="EMBL/GenBank/DDBJ databases">
        <authorList>
            <person name="de Groot N.N."/>
        </authorList>
    </citation>
    <scope>NUCLEOTIDE SEQUENCE [LARGE SCALE GENOMIC DNA]</scope>
    <source>
        <strain evidence="1 2">B25</strain>
    </source>
</reference>
<sequence length="63" mass="7471">MVYCNNTKDGRKLKRDCIKCMVDVWQNCEDCCYEHTHKCAECNRSKGHSQFGCKYLVDFVKKE</sequence>
<evidence type="ECO:0000313" key="2">
    <source>
        <dbReference type="Proteomes" id="UP000182360"/>
    </source>
</evidence>
<name>A0A1H9AYU4_9SPIR</name>
<dbReference type="EMBL" id="FOFU01000001">
    <property type="protein sequence ID" value="SEP81613.1"/>
    <property type="molecule type" value="Genomic_DNA"/>
</dbReference>
<evidence type="ECO:0000313" key="1">
    <source>
        <dbReference type="EMBL" id="SEP81613.1"/>
    </source>
</evidence>
<dbReference type="AlphaFoldDB" id="A0A1H9AYU4"/>
<proteinExistence type="predicted"/>
<gene>
    <name evidence="1" type="ORF">SAMN04487977_101511</name>
</gene>
<keyword evidence="2" id="KW-1185">Reference proteome</keyword>
<accession>A0A1H9AYU4</accession>
<dbReference type="Proteomes" id="UP000182360">
    <property type="component" value="Unassembled WGS sequence"/>
</dbReference>
<organism evidence="1 2">
    <name type="scientific">Treponema bryantii</name>
    <dbReference type="NCBI Taxonomy" id="163"/>
    <lineage>
        <taxon>Bacteria</taxon>
        <taxon>Pseudomonadati</taxon>
        <taxon>Spirochaetota</taxon>
        <taxon>Spirochaetia</taxon>
        <taxon>Spirochaetales</taxon>
        <taxon>Treponemataceae</taxon>
        <taxon>Treponema</taxon>
    </lineage>
</organism>